<protein>
    <recommendedName>
        <fullName evidence="3">Microcystin-dependent protein</fullName>
    </recommendedName>
</protein>
<dbReference type="Proteomes" id="UP000182034">
    <property type="component" value="Unassembled WGS sequence"/>
</dbReference>
<dbReference type="RefSeq" id="WP_139255525.1">
    <property type="nucleotide sequence ID" value="NZ_FPKW01000023.1"/>
</dbReference>
<dbReference type="AlphaFoldDB" id="A0A1K2IWK5"/>
<organism evidence="1 2">
    <name type="scientific">Chryseobacterium limigenitum</name>
    <dbReference type="NCBI Taxonomy" id="1612149"/>
    <lineage>
        <taxon>Bacteria</taxon>
        <taxon>Pseudomonadati</taxon>
        <taxon>Bacteroidota</taxon>
        <taxon>Flavobacteriia</taxon>
        <taxon>Flavobacteriales</taxon>
        <taxon>Weeksellaceae</taxon>
        <taxon>Chryseobacterium group</taxon>
        <taxon>Chryseobacterium</taxon>
    </lineage>
</organism>
<sequence>MKNNLLLIAICFSSILKSQIGFGTASPNPNSALELSSASKGLLLPRIQLSSTALSTPLANHEKGMIVYNISVMNDVVEGLYINDGSKWQRLYTSKPNIGDVNYSFATADSQGWYKLDGRALTSLPTGAQANAAKLAIISTLPNATDRYLKQKGASAMLSATGFQAVSLYPNNLPNITYTGTTSTNGSHTHQYTDRGHIPWDHKIGASQFASTASLANQVTSLAGAHTHSVQVSSGGSSAPITIEPKNLAANAFIYLGF</sequence>
<gene>
    <name evidence="1" type="ORF">SAMN05216324_12351</name>
</gene>
<proteinExistence type="predicted"/>
<dbReference type="OrthoDB" id="1159290at2"/>
<evidence type="ECO:0008006" key="3">
    <source>
        <dbReference type="Google" id="ProtNLM"/>
    </source>
</evidence>
<reference evidence="2" key="1">
    <citation type="submission" date="2016-10" db="EMBL/GenBank/DDBJ databases">
        <authorList>
            <person name="Varghese N."/>
            <person name="Submissions S."/>
        </authorList>
    </citation>
    <scope>NUCLEOTIDE SEQUENCE [LARGE SCALE GENOMIC DNA]</scope>
    <source>
        <strain evidence="2">SUR2</strain>
    </source>
</reference>
<keyword evidence="2" id="KW-1185">Reference proteome</keyword>
<dbReference type="STRING" id="1612149.SAMN05216324_12351"/>
<evidence type="ECO:0000313" key="2">
    <source>
        <dbReference type="Proteomes" id="UP000182034"/>
    </source>
</evidence>
<evidence type="ECO:0000313" key="1">
    <source>
        <dbReference type="EMBL" id="SFZ96670.1"/>
    </source>
</evidence>
<name>A0A1K2IWK5_9FLAO</name>
<accession>A0A1K2IWK5</accession>
<dbReference type="EMBL" id="FPKW01000023">
    <property type="protein sequence ID" value="SFZ96670.1"/>
    <property type="molecule type" value="Genomic_DNA"/>
</dbReference>